<evidence type="ECO:0000256" key="8">
    <source>
        <dbReference type="ARBA" id="ARBA00022741"/>
    </source>
</evidence>
<dbReference type="NCBIfam" id="TIGR00506">
    <property type="entry name" value="ribB"/>
    <property type="match status" value="1"/>
</dbReference>
<name>A0A9N8DMK6_9STRA</name>
<evidence type="ECO:0000256" key="2">
    <source>
        <dbReference type="ARBA" id="ARBA00001946"/>
    </source>
</evidence>
<dbReference type="InterPro" id="IPR000422">
    <property type="entry name" value="DHBP_synthase_RibB"/>
</dbReference>
<evidence type="ECO:0000256" key="10">
    <source>
        <dbReference type="ARBA" id="ARBA00022842"/>
    </source>
</evidence>
<evidence type="ECO:0000313" key="19">
    <source>
        <dbReference type="Proteomes" id="UP001153069"/>
    </source>
</evidence>
<keyword evidence="11" id="KW-0342">GTP-binding</keyword>
<keyword evidence="16" id="KW-0732">Signal</keyword>
<comment type="cofactor">
    <cofactor evidence="1">
        <name>Mn(2+)</name>
        <dbReference type="ChEBI" id="CHEBI:29035"/>
    </cofactor>
</comment>
<keyword evidence="9" id="KW-0378">Hydrolase</keyword>
<evidence type="ECO:0000256" key="16">
    <source>
        <dbReference type="SAM" id="SignalP"/>
    </source>
</evidence>
<dbReference type="GO" id="GO:0046872">
    <property type="term" value="F:metal ion binding"/>
    <property type="evidence" value="ECO:0007669"/>
    <property type="project" value="UniProtKB-KW"/>
</dbReference>
<dbReference type="InterPro" id="IPR036144">
    <property type="entry name" value="RibA-like_sf"/>
</dbReference>
<keyword evidence="12" id="KW-0464">Manganese</keyword>
<comment type="pathway">
    <text evidence="3">Cofactor biosynthesis; riboflavin biosynthesis.</text>
</comment>
<evidence type="ECO:0000256" key="15">
    <source>
        <dbReference type="SAM" id="MobiDB-lite"/>
    </source>
</evidence>
<evidence type="ECO:0000313" key="18">
    <source>
        <dbReference type="EMBL" id="CAB9503474.1"/>
    </source>
</evidence>
<dbReference type="InterPro" id="IPR000926">
    <property type="entry name" value="RibA"/>
</dbReference>
<keyword evidence="13" id="KW-0456">Lyase</keyword>
<dbReference type="GO" id="GO:0008686">
    <property type="term" value="F:3,4-dihydroxy-2-butanone-4-phosphate synthase activity"/>
    <property type="evidence" value="ECO:0007669"/>
    <property type="project" value="InterPro"/>
</dbReference>
<keyword evidence="19" id="KW-1185">Reference proteome</keyword>
<keyword evidence="10" id="KW-0460">Magnesium</keyword>
<dbReference type="CDD" id="cd00641">
    <property type="entry name" value="GTP_cyclohydro2"/>
    <property type="match status" value="1"/>
</dbReference>
<dbReference type="EC" id="3.5.4.25" evidence="5"/>
<dbReference type="SUPFAM" id="SSF55821">
    <property type="entry name" value="YrdC/RibB"/>
    <property type="match status" value="1"/>
</dbReference>
<comment type="caution">
    <text evidence="18">The sequence shown here is derived from an EMBL/GenBank/DDBJ whole genome shotgun (WGS) entry which is preliminary data.</text>
</comment>
<dbReference type="SUPFAM" id="SSF142695">
    <property type="entry name" value="RibA-like"/>
    <property type="match status" value="1"/>
</dbReference>
<dbReference type="NCBIfam" id="NF001591">
    <property type="entry name" value="PRK00393.1"/>
    <property type="match status" value="1"/>
</dbReference>
<comment type="similarity">
    <text evidence="4">In the N-terminal section; belongs to the DHBP synthase family.</text>
</comment>
<dbReference type="GO" id="GO:0005829">
    <property type="term" value="C:cytosol"/>
    <property type="evidence" value="ECO:0007669"/>
    <property type="project" value="TreeGrafter"/>
</dbReference>
<dbReference type="Gene3D" id="3.90.870.10">
    <property type="entry name" value="DHBP synthase"/>
    <property type="match status" value="1"/>
</dbReference>
<keyword evidence="6" id="KW-0686">Riboflavin biosynthesis</keyword>
<dbReference type="Pfam" id="PF00925">
    <property type="entry name" value="GTP_cyclohydro2"/>
    <property type="match status" value="1"/>
</dbReference>
<feature type="compositionally biased region" description="Low complexity" evidence="15">
    <location>
        <begin position="92"/>
        <end position="108"/>
    </location>
</feature>
<evidence type="ECO:0000256" key="5">
    <source>
        <dbReference type="ARBA" id="ARBA00012762"/>
    </source>
</evidence>
<proteinExistence type="inferred from homology"/>
<dbReference type="FunFam" id="3.90.870.10:FF:000001">
    <property type="entry name" value="Riboflavin biosynthesis protein RibBA"/>
    <property type="match status" value="1"/>
</dbReference>
<evidence type="ECO:0000256" key="1">
    <source>
        <dbReference type="ARBA" id="ARBA00001936"/>
    </source>
</evidence>
<dbReference type="InterPro" id="IPR017945">
    <property type="entry name" value="DHBP_synth_RibB-like_a/b_dom"/>
</dbReference>
<dbReference type="Proteomes" id="UP001153069">
    <property type="component" value="Unassembled WGS sequence"/>
</dbReference>
<reference evidence="18" key="1">
    <citation type="submission" date="2020-06" db="EMBL/GenBank/DDBJ databases">
        <authorList>
            <consortium name="Plant Systems Biology data submission"/>
        </authorList>
    </citation>
    <scope>NUCLEOTIDE SEQUENCE</scope>
    <source>
        <strain evidence="18">D6</strain>
    </source>
</reference>
<evidence type="ECO:0000256" key="9">
    <source>
        <dbReference type="ARBA" id="ARBA00022801"/>
    </source>
</evidence>
<evidence type="ECO:0000256" key="12">
    <source>
        <dbReference type="ARBA" id="ARBA00023211"/>
    </source>
</evidence>
<dbReference type="EMBL" id="CAICTM010000166">
    <property type="protein sequence ID" value="CAB9503474.1"/>
    <property type="molecule type" value="Genomic_DNA"/>
</dbReference>
<evidence type="ECO:0000256" key="7">
    <source>
        <dbReference type="ARBA" id="ARBA00022723"/>
    </source>
</evidence>
<evidence type="ECO:0000256" key="11">
    <source>
        <dbReference type="ARBA" id="ARBA00023134"/>
    </source>
</evidence>
<comment type="cofactor">
    <cofactor evidence="2">
        <name>Mg(2+)</name>
        <dbReference type="ChEBI" id="CHEBI:18420"/>
    </cofactor>
</comment>
<feature type="region of interest" description="Disordered" evidence="15">
    <location>
        <begin position="49"/>
        <end position="111"/>
    </location>
</feature>
<dbReference type="GO" id="GO:0005525">
    <property type="term" value="F:GTP binding"/>
    <property type="evidence" value="ECO:0007669"/>
    <property type="project" value="UniProtKB-KW"/>
</dbReference>
<gene>
    <name evidence="18" type="ORF">SEMRO_167_G074360.1</name>
</gene>
<dbReference type="OrthoDB" id="60371at2759"/>
<sequence length="626" mass="68201">MPLTSKRSSAGNLVLLVGLVLIMGSSTSASEALSSSSFTTKNGKTAFTKHNSFGHFQDKKKNGHKGVNGEETNGKTNGKTNGHHDPDATATNGNYQNGKRNGNNKKNGVSPAFLQRTGQREADRVVEAEYIADTKLPTDVGQFQLRAYRVRNGEELDEDMVGDIEPYQNTNALEPVVIYSSDKPPFGEDGRLAQNVPVRIHDQCLTSEVFRSQRCDCKEQLKLALEFIQEHGGAVIYLQQEGRGIGLANKVAAYALQDMGMDTVDANLHLGFPEDCRKYGVVPTILKDLGIGSIQLMTNNPRKVERLSALGVEIVDTVPILANANQYNRKYLETKQERMNHSNFGHILSGDSLPPRGISQMNGVMAPRRTAEQETLTAAANAIEVSLHMEGTSVLDSETDVTDDEAELGVTAHEDGYCFGRQSVEDAIAAVARGEMVVVVDDMDRENEGDFIMAADACTPLDVAKIVRYSSGVICVAMEGERMDELKLPAMVSNSEDPKETAFSVTVDATPEHGITTGISAGDRSKTIQLLANADAKVTDFNRPGHLFPLRAREGGVLTRDGHTEAAVDLSRLAGLSPCGVLCEIVSEENPAEMMRLPEIKRFCRQHGYVLTSIVDLAQYRRDTQQ</sequence>
<dbReference type="GO" id="GO:0009231">
    <property type="term" value="P:riboflavin biosynthetic process"/>
    <property type="evidence" value="ECO:0007669"/>
    <property type="project" value="UniProtKB-KW"/>
</dbReference>
<dbReference type="AlphaFoldDB" id="A0A9N8DMK6"/>
<evidence type="ECO:0000256" key="14">
    <source>
        <dbReference type="ARBA" id="ARBA00049295"/>
    </source>
</evidence>
<dbReference type="InterPro" id="IPR032677">
    <property type="entry name" value="GTP_cyclohydro_II"/>
</dbReference>
<dbReference type="GO" id="GO:0003935">
    <property type="term" value="F:GTP cyclohydrolase II activity"/>
    <property type="evidence" value="ECO:0007669"/>
    <property type="project" value="UniProtKB-EC"/>
</dbReference>
<organism evidence="18 19">
    <name type="scientific">Seminavis robusta</name>
    <dbReference type="NCBI Taxonomy" id="568900"/>
    <lineage>
        <taxon>Eukaryota</taxon>
        <taxon>Sar</taxon>
        <taxon>Stramenopiles</taxon>
        <taxon>Ochrophyta</taxon>
        <taxon>Bacillariophyta</taxon>
        <taxon>Bacillariophyceae</taxon>
        <taxon>Bacillariophycidae</taxon>
        <taxon>Naviculales</taxon>
        <taxon>Naviculaceae</taxon>
        <taxon>Seminavis</taxon>
    </lineage>
</organism>
<feature type="compositionally biased region" description="Polar residues" evidence="15">
    <location>
        <begin position="70"/>
        <end position="80"/>
    </location>
</feature>
<accession>A0A9N8DMK6</accession>
<feature type="signal peptide" evidence="16">
    <location>
        <begin position="1"/>
        <end position="29"/>
    </location>
</feature>
<keyword evidence="8" id="KW-0547">Nucleotide-binding</keyword>
<evidence type="ECO:0000256" key="6">
    <source>
        <dbReference type="ARBA" id="ARBA00022619"/>
    </source>
</evidence>
<dbReference type="HAMAP" id="MF_00180">
    <property type="entry name" value="RibB"/>
    <property type="match status" value="1"/>
</dbReference>
<feature type="domain" description="GTP cyclohydrolase II" evidence="17">
    <location>
        <begin position="132"/>
        <end position="319"/>
    </location>
</feature>
<protein>
    <recommendedName>
        <fullName evidence="5">GTP cyclohydrolase II</fullName>
        <ecNumber evidence="5">3.5.4.25</ecNumber>
    </recommendedName>
</protein>
<evidence type="ECO:0000256" key="13">
    <source>
        <dbReference type="ARBA" id="ARBA00023239"/>
    </source>
</evidence>
<feature type="chain" id="PRO_5040345564" description="GTP cyclohydrolase II" evidence="16">
    <location>
        <begin position="30"/>
        <end position="626"/>
    </location>
</feature>
<evidence type="ECO:0000259" key="17">
    <source>
        <dbReference type="Pfam" id="PF00925"/>
    </source>
</evidence>
<evidence type="ECO:0000256" key="3">
    <source>
        <dbReference type="ARBA" id="ARBA00005104"/>
    </source>
</evidence>
<evidence type="ECO:0000256" key="4">
    <source>
        <dbReference type="ARBA" id="ARBA00005520"/>
    </source>
</evidence>
<dbReference type="Gene3D" id="3.40.50.10990">
    <property type="entry name" value="GTP cyclohydrolase II"/>
    <property type="match status" value="1"/>
</dbReference>
<dbReference type="PANTHER" id="PTHR21327">
    <property type="entry name" value="GTP CYCLOHYDROLASE II-RELATED"/>
    <property type="match status" value="1"/>
</dbReference>
<keyword evidence="7" id="KW-0479">Metal-binding</keyword>
<comment type="catalytic activity">
    <reaction evidence="14">
        <text>GTP + 4 H2O = 2,5-diamino-6-hydroxy-4-(5-phosphoribosylamino)-pyrimidine + formate + 2 phosphate + 3 H(+)</text>
        <dbReference type="Rhea" id="RHEA:23704"/>
        <dbReference type="ChEBI" id="CHEBI:15377"/>
        <dbReference type="ChEBI" id="CHEBI:15378"/>
        <dbReference type="ChEBI" id="CHEBI:15740"/>
        <dbReference type="ChEBI" id="CHEBI:37565"/>
        <dbReference type="ChEBI" id="CHEBI:43474"/>
        <dbReference type="ChEBI" id="CHEBI:58614"/>
        <dbReference type="EC" id="3.5.4.25"/>
    </reaction>
</comment>
<dbReference type="Pfam" id="PF00926">
    <property type="entry name" value="DHBP_synthase"/>
    <property type="match status" value="1"/>
</dbReference>
<dbReference type="PANTHER" id="PTHR21327:SF47">
    <property type="entry name" value="GTP CYCLOHYDROLASE II DOMAIN-CONTAINING PROTEIN"/>
    <property type="match status" value="1"/>
</dbReference>